<dbReference type="InterPro" id="IPR050595">
    <property type="entry name" value="Bact_response_regulator"/>
</dbReference>
<dbReference type="PROSITE" id="PS50110">
    <property type="entry name" value="RESPONSE_REGULATORY"/>
    <property type="match status" value="1"/>
</dbReference>
<feature type="domain" description="Response regulatory" evidence="3">
    <location>
        <begin position="3"/>
        <end position="117"/>
    </location>
</feature>
<organism evidence="4 5">
    <name type="scientific">Pelagimonas phthalicica</name>
    <dbReference type="NCBI Taxonomy" id="1037362"/>
    <lineage>
        <taxon>Bacteria</taxon>
        <taxon>Pseudomonadati</taxon>
        <taxon>Pseudomonadota</taxon>
        <taxon>Alphaproteobacteria</taxon>
        <taxon>Rhodobacterales</taxon>
        <taxon>Roseobacteraceae</taxon>
        <taxon>Pelagimonas</taxon>
    </lineage>
</organism>
<evidence type="ECO:0000256" key="2">
    <source>
        <dbReference type="PROSITE-ProRule" id="PRU00169"/>
    </source>
</evidence>
<keyword evidence="1 2" id="KW-0597">Phosphoprotein</keyword>
<gene>
    <name evidence="4" type="primary">fixJ</name>
    <name evidence="4" type="ORF">TRP8649_00321</name>
</gene>
<dbReference type="GO" id="GO:0000160">
    <property type="term" value="P:phosphorelay signal transduction system"/>
    <property type="evidence" value="ECO:0007669"/>
    <property type="project" value="InterPro"/>
</dbReference>
<evidence type="ECO:0000259" key="3">
    <source>
        <dbReference type="PROSITE" id="PS50110"/>
    </source>
</evidence>
<dbReference type="InterPro" id="IPR011006">
    <property type="entry name" value="CheY-like_superfamily"/>
</dbReference>
<dbReference type="OrthoDB" id="9800897at2"/>
<dbReference type="InterPro" id="IPR001789">
    <property type="entry name" value="Sig_transdc_resp-reg_receiver"/>
</dbReference>
<dbReference type="RefSeq" id="WP_099241961.1">
    <property type="nucleotide sequence ID" value="NZ_FXXP01000001.1"/>
</dbReference>
<dbReference type="Gene3D" id="3.40.50.2300">
    <property type="match status" value="1"/>
</dbReference>
<reference evidence="5" key="1">
    <citation type="submission" date="2017-05" db="EMBL/GenBank/DDBJ databases">
        <authorList>
            <person name="Rodrigo-Torres L."/>
            <person name="Arahal R. D."/>
            <person name="Lucena T."/>
        </authorList>
    </citation>
    <scope>NUCLEOTIDE SEQUENCE [LARGE SCALE GENOMIC DNA]</scope>
    <source>
        <strain evidence="5">CECT 8649</strain>
    </source>
</reference>
<evidence type="ECO:0000313" key="4">
    <source>
        <dbReference type="EMBL" id="SMX26248.1"/>
    </source>
</evidence>
<dbReference type="Pfam" id="PF00072">
    <property type="entry name" value="Response_reg"/>
    <property type="match status" value="1"/>
</dbReference>
<accession>A0A238J6H0</accession>
<dbReference type="SUPFAM" id="SSF52172">
    <property type="entry name" value="CheY-like"/>
    <property type="match status" value="1"/>
</dbReference>
<proteinExistence type="predicted"/>
<dbReference type="AlphaFoldDB" id="A0A238J6H0"/>
<dbReference type="PANTHER" id="PTHR44591">
    <property type="entry name" value="STRESS RESPONSE REGULATOR PROTEIN 1"/>
    <property type="match status" value="1"/>
</dbReference>
<dbReference type="EMBL" id="FXXP01000001">
    <property type="protein sequence ID" value="SMX26248.1"/>
    <property type="molecule type" value="Genomic_DNA"/>
</dbReference>
<keyword evidence="5" id="KW-1185">Reference proteome</keyword>
<evidence type="ECO:0000313" key="5">
    <source>
        <dbReference type="Proteomes" id="UP000225972"/>
    </source>
</evidence>
<protein>
    <submittedName>
        <fullName evidence="4">Transcriptional regulatory protein FixJ</fullName>
    </submittedName>
</protein>
<sequence length="118" mass="12709">MADVLLVDDEPLLCEELADSLELEGFDVAMEHSVPDALKVMEGKGFDVVVTDLKMPKVSGLDFLRALGERDYKGLIIVISGHGAETSRSDALELGAKACLAKPVDVDDVIEIIETHLS</sequence>
<dbReference type="SMART" id="SM00448">
    <property type="entry name" value="REC"/>
    <property type="match status" value="1"/>
</dbReference>
<name>A0A238J6H0_9RHOB</name>
<dbReference type="PANTHER" id="PTHR44591:SF3">
    <property type="entry name" value="RESPONSE REGULATORY DOMAIN-CONTAINING PROTEIN"/>
    <property type="match status" value="1"/>
</dbReference>
<feature type="modified residue" description="4-aspartylphosphate" evidence="2">
    <location>
        <position position="52"/>
    </location>
</feature>
<dbReference type="Proteomes" id="UP000225972">
    <property type="component" value="Unassembled WGS sequence"/>
</dbReference>
<evidence type="ECO:0000256" key="1">
    <source>
        <dbReference type="ARBA" id="ARBA00022553"/>
    </source>
</evidence>